<evidence type="ECO:0000313" key="2">
    <source>
        <dbReference type="Proteomes" id="UP001153404"/>
    </source>
</evidence>
<proteinExistence type="predicted"/>
<reference evidence="1" key="1">
    <citation type="submission" date="2022-10" db="EMBL/GenBank/DDBJ databases">
        <title>Comparative genomic analysis of Cohnella hashimotonis sp. nov., isolated from the International Space Station.</title>
        <authorList>
            <person name="Simpson A."/>
            <person name="Venkateswaran K."/>
        </authorList>
    </citation>
    <scope>NUCLEOTIDE SEQUENCE</scope>
    <source>
        <strain evidence="1">DSM 28161</strain>
    </source>
</reference>
<sequence>MIGPIFILILFAQLFLNPQEMDLKRLLPVYADSGWLRIGTGAFNAFNYMLDPSIVLMLFFFCRK</sequence>
<accession>A0A9X4KX79</accession>
<dbReference type="RefSeq" id="WP_277531424.1">
    <property type="nucleotide sequence ID" value="NZ_JAPDIA010000003.1"/>
</dbReference>
<evidence type="ECO:0000313" key="1">
    <source>
        <dbReference type="EMBL" id="MDG0809889.1"/>
    </source>
</evidence>
<dbReference type="Proteomes" id="UP001153404">
    <property type="component" value="Unassembled WGS sequence"/>
</dbReference>
<gene>
    <name evidence="1" type="ORF">OMP40_11475</name>
</gene>
<dbReference type="EMBL" id="JAPDIA010000003">
    <property type="protein sequence ID" value="MDG0809889.1"/>
    <property type="molecule type" value="Genomic_DNA"/>
</dbReference>
<organism evidence="1 2">
    <name type="scientific">Cohnella rhizosphaerae</name>
    <dbReference type="NCBI Taxonomy" id="1457232"/>
    <lineage>
        <taxon>Bacteria</taxon>
        <taxon>Bacillati</taxon>
        <taxon>Bacillota</taxon>
        <taxon>Bacilli</taxon>
        <taxon>Bacillales</taxon>
        <taxon>Paenibacillaceae</taxon>
        <taxon>Cohnella</taxon>
    </lineage>
</organism>
<protein>
    <submittedName>
        <fullName evidence="1">Uncharacterized protein</fullName>
    </submittedName>
</protein>
<name>A0A9X4KX79_9BACL</name>
<dbReference type="AlphaFoldDB" id="A0A9X4KX79"/>
<comment type="caution">
    <text evidence="1">The sequence shown here is derived from an EMBL/GenBank/DDBJ whole genome shotgun (WGS) entry which is preliminary data.</text>
</comment>
<keyword evidence="2" id="KW-1185">Reference proteome</keyword>